<evidence type="ECO:0000259" key="10">
    <source>
        <dbReference type="PROSITE" id="PS51293"/>
    </source>
</evidence>
<sequence length="460" mass="51818">MSATKTPVKGPTPDADVIHVPSYSRWFSWNNVHECEVRFLPEFFDSRSPSKTPRVYHYYRNFIIKLFRSNPSRKITFTDVRRTLVGDVGSIRRVFDFLDVWGLINYSPSALNKPLKWEDGKDSTSGGAAASKSSASAPDSNDSLTPNKEALKRLCTACKSLCTIACFFSDKYDLTLCARCYVRGNHPVGVSNSDFRRVELSEMTKTEWTEKETMQLLEAVMHYSDDWKKVAQHVSGRSEKDCIAQFIKLPFGEEFLNFSDSGEFNDKYNNQMKGPSDVDNGLETIPKSSPSKRMRLTPLADSSNPIMAQASFLSALAGVEIAEAAAKAAVTALYDVGNRAHKGSPLFLTKNTIQEAGVTSNGDTTLNEFERACVEANSLIEKDELDVERGIEGITEMQMKEIQDKIARFEELDLQMEKERQQYEQIKNQLFFDQLTVLFRKSSAPKTVERSEESVRIDVS</sequence>
<evidence type="ECO:0000256" key="1">
    <source>
        <dbReference type="ARBA" id="ARBA00022473"/>
    </source>
</evidence>
<keyword evidence="2" id="KW-0805">Transcription regulation</keyword>
<name>A0A1Q3BD48_CEPFO</name>
<dbReference type="InterPro" id="IPR009057">
    <property type="entry name" value="Homeodomain-like_sf"/>
</dbReference>
<evidence type="ECO:0000256" key="6">
    <source>
        <dbReference type="SAM" id="Coils"/>
    </source>
</evidence>
<dbReference type="FunFam" id="1.10.10.10:FF:000020">
    <property type="entry name" value="SWI/SNF complex subunit SMARCC2 isoform c"/>
    <property type="match status" value="1"/>
</dbReference>
<reference evidence="12" key="1">
    <citation type="submission" date="2016-04" db="EMBL/GenBank/DDBJ databases">
        <title>Cephalotus genome sequencing.</title>
        <authorList>
            <person name="Fukushima K."/>
            <person name="Hasebe M."/>
            <person name="Fang X."/>
        </authorList>
    </citation>
    <scope>NUCLEOTIDE SEQUENCE [LARGE SCALE GENOMIC DNA]</scope>
    <source>
        <strain evidence="12">cv. St1</strain>
    </source>
</reference>
<dbReference type="PROSITE" id="PS50934">
    <property type="entry name" value="SWIRM"/>
    <property type="match status" value="1"/>
</dbReference>
<dbReference type="AlphaFoldDB" id="A0A1Q3BD48"/>
<keyword evidence="12" id="KW-1185">Reference proteome</keyword>
<feature type="region of interest" description="Disordered" evidence="7">
    <location>
        <begin position="122"/>
        <end position="144"/>
    </location>
</feature>
<keyword evidence="6" id="KW-0175">Coiled coil</keyword>
<organism evidence="11 12">
    <name type="scientific">Cephalotus follicularis</name>
    <name type="common">Albany pitcher plant</name>
    <dbReference type="NCBI Taxonomy" id="3775"/>
    <lineage>
        <taxon>Eukaryota</taxon>
        <taxon>Viridiplantae</taxon>
        <taxon>Streptophyta</taxon>
        <taxon>Embryophyta</taxon>
        <taxon>Tracheophyta</taxon>
        <taxon>Spermatophyta</taxon>
        <taxon>Magnoliopsida</taxon>
        <taxon>eudicotyledons</taxon>
        <taxon>Gunneridae</taxon>
        <taxon>Pentapetalae</taxon>
        <taxon>rosids</taxon>
        <taxon>fabids</taxon>
        <taxon>Oxalidales</taxon>
        <taxon>Cephalotaceae</taxon>
        <taxon>Cephalotus</taxon>
    </lineage>
</organism>
<evidence type="ECO:0000256" key="7">
    <source>
        <dbReference type="SAM" id="MobiDB-lite"/>
    </source>
</evidence>
<accession>A0A1Q3BD48</accession>
<dbReference type="GO" id="GO:0005634">
    <property type="term" value="C:nucleus"/>
    <property type="evidence" value="ECO:0007669"/>
    <property type="project" value="UniProtKB-ARBA"/>
</dbReference>
<evidence type="ECO:0000313" key="12">
    <source>
        <dbReference type="Proteomes" id="UP000187406"/>
    </source>
</evidence>
<dbReference type="InterPro" id="IPR017884">
    <property type="entry name" value="SANT_dom"/>
</dbReference>
<evidence type="ECO:0000259" key="8">
    <source>
        <dbReference type="PROSITE" id="PS50090"/>
    </source>
</evidence>
<comment type="caution">
    <text evidence="11">The sequence shown here is derived from an EMBL/GenBank/DDBJ whole genome shotgun (WGS) entry which is preliminary data.</text>
</comment>
<feature type="compositionally biased region" description="Low complexity" evidence="7">
    <location>
        <begin position="123"/>
        <end position="143"/>
    </location>
</feature>
<keyword evidence="3 11" id="KW-0238">DNA-binding</keyword>
<dbReference type="Pfam" id="PF04433">
    <property type="entry name" value="SWIRM"/>
    <property type="match status" value="1"/>
</dbReference>
<dbReference type="FunFam" id="1.10.10.60:FF:000014">
    <property type="entry name" value="SWI/SNF complex subunit SMARCC2 isoform C"/>
    <property type="match status" value="1"/>
</dbReference>
<dbReference type="InterPro" id="IPR007526">
    <property type="entry name" value="SWIRM"/>
</dbReference>
<dbReference type="Pfam" id="PF16495">
    <property type="entry name" value="SWIRM-assoc_1"/>
    <property type="match status" value="1"/>
</dbReference>
<gene>
    <name evidence="11" type="ORF">CFOL_v3_09343</name>
</gene>
<protein>
    <submittedName>
        <fullName evidence="11">Myb_DNA-binding domain-containing protein/SWIRM domain-containing protein</fullName>
    </submittedName>
</protein>
<evidence type="ECO:0000256" key="4">
    <source>
        <dbReference type="ARBA" id="ARBA00023163"/>
    </source>
</evidence>
<keyword evidence="4" id="KW-0804">Transcription</keyword>
<dbReference type="InterPro" id="IPR036388">
    <property type="entry name" value="WH-like_DNA-bd_sf"/>
</dbReference>
<dbReference type="SMART" id="SM00717">
    <property type="entry name" value="SANT"/>
    <property type="match status" value="1"/>
</dbReference>
<dbReference type="PANTHER" id="PTHR12802:SF44">
    <property type="entry name" value="SWI_SNF COMPLEX SUBUNIT SWI3B"/>
    <property type="match status" value="1"/>
</dbReference>
<evidence type="ECO:0000313" key="11">
    <source>
        <dbReference type="EMBL" id="GAV65829.1"/>
    </source>
</evidence>
<dbReference type="OrthoDB" id="118550at2759"/>
<feature type="domain" description="SWIRM" evidence="9">
    <location>
        <begin position="18"/>
        <end position="115"/>
    </location>
</feature>
<dbReference type="FunCoup" id="A0A1Q3BD48">
    <property type="interactions" value="1528"/>
</dbReference>
<feature type="domain" description="SANT" evidence="10">
    <location>
        <begin position="205"/>
        <end position="254"/>
    </location>
</feature>
<dbReference type="SUPFAM" id="SSF46689">
    <property type="entry name" value="Homeodomain-like"/>
    <property type="match status" value="2"/>
</dbReference>
<keyword evidence="1" id="KW-0217">Developmental protein</keyword>
<dbReference type="GO" id="GO:0003677">
    <property type="term" value="F:DNA binding"/>
    <property type="evidence" value="ECO:0007669"/>
    <property type="project" value="UniProtKB-KW"/>
</dbReference>
<feature type="domain" description="Myb-like" evidence="8">
    <location>
        <begin position="200"/>
        <end position="250"/>
    </location>
</feature>
<dbReference type="STRING" id="3775.A0A1Q3BD48"/>
<evidence type="ECO:0000256" key="5">
    <source>
        <dbReference type="ARBA" id="ARBA00023242"/>
    </source>
</evidence>
<dbReference type="InParanoid" id="A0A1Q3BD48"/>
<dbReference type="PROSITE" id="PS50090">
    <property type="entry name" value="MYB_LIKE"/>
    <property type="match status" value="1"/>
</dbReference>
<dbReference type="Proteomes" id="UP000187406">
    <property type="component" value="Unassembled WGS sequence"/>
</dbReference>
<evidence type="ECO:0000259" key="9">
    <source>
        <dbReference type="PROSITE" id="PS50934"/>
    </source>
</evidence>
<keyword evidence="5" id="KW-0539">Nucleus</keyword>
<dbReference type="PANTHER" id="PTHR12802">
    <property type="entry name" value="SWI/SNF COMPLEX-RELATED"/>
    <property type="match status" value="1"/>
</dbReference>
<proteinExistence type="predicted"/>
<dbReference type="EMBL" id="BDDD01000435">
    <property type="protein sequence ID" value="GAV65829.1"/>
    <property type="molecule type" value="Genomic_DNA"/>
</dbReference>
<dbReference type="InterPro" id="IPR001005">
    <property type="entry name" value="SANT/Myb"/>
</dbReference>
<dbReference type="PROSITE" id="PS51293">
    <property type="entry name" value="SANT"/>
    <property type="match status" value="1"/>
</dbReference>
<evidence type="ECO:0000256" key="2">
    <source>
        <dbReference type="ARBA" id="ARBA00023015"/>
    </source>
</evidence>
<dbReference type="Gene3D" id="1.10.10.10">
    <property type="entry name" value="Winged helix-like DNA-binding domain superfamily/Winged helix DNA-binding domain"/>
    <property type="match status" value="1"/>
</dbReference>
<dbReference type="InterPro" id="IPR032451">
    <property type="entry name" value="SMARCC_C"/>
</dbReference>
<dbReference type="Gene3D" id="1.10.10.60">
    <property type="entry name" value="Homeodomain-like"/>
    <property type="match status" value="1"/>
</dbReference>
<dbReference type="Pfam" id="PF00249">
    <property type="entry name" value="Myb_DNA-binding"/>
    <property type="match status" value="1"/>
</dbReference>
<evidence type="ECO:0000256" key="3">
    <source>
        <dbReference type="ARBA" id="ARBA00023125"/>
    </source>
</evidence>
<feature type="coiled-coil region" evidence="6">
    <location>
        <begin position="399"/>
        <end position="429"/>
    </location>
</feature>
<dbReference type="CDD" id="cd00167">
    <property type="entry name" value="SANT"/>
    <property type="match status" value="1"/>
</dbReference>